<gene>
    <name evidence="2" type="ordered locus">Desac_2689</name>
</gene>
<dbReference type="eggNOG" id="COG1462">
    <property type="taxonomic scope" value="Bacteria"/>
</dbReference>
<evidence type="ECO:0000313" key="2">
    <source>
        <dbReference type="EMBL" id="AEB10504.1"/>
    </source>
</evidence>
<dbReference type="Proteomes" id="UP000000483">
    <property type="component" value="Chromosome"/>
</dbReference>
<dbReference type="OrthoDB" id="9813582at2"/>
<keyword evidence="1" id="KW-0472">Membrane</keyword>
<evidence type="ECO:0008006" key="4">
    <source>
        <dbReference type="Google" id="ProtNLM"/>
    </source>
</evidence>
<name>F2NIM9_DESAR</name>
<keyword evidence="1" id="KW-0812">Transmembrane</keyword>
<protein>
    <recommendedName>
        <fullName evidence="4">Flagellar assembly protein T C-terminal domain-containing protein</fullName>
    </recommendedName>
</protein>
<dbReference type="HOGENOM" id="CLU_727093_0_0_7"/>
<accession>F2NIM9</accession>
<keyword evidence="3" id="KW-1185">Reference proteome</keyword>
<dbReference type="EMBL" id="CP002629">
    <property type="protein sequence ID" value="AEB10504.1"/>
    <property type="molecule type" value="Genomic_DNA"/>
</dbReference>
<reference evidence="3" key="2">
    <citation type="submission" date="2011-03" db="EMBL/GenBank/DDBJ databases">
        <title>The complete genome of Desulfobacca acetoxidans DSM 11109.</title>
        <authorList>
            <consortium name="US DOE Joint Genome Institute (JGI-PGF)"/>
            <person name="Lucas S."/>
            <person name="Copeland A."/>
            <person name="Lapidus A."/>
            <person name="Bruce D."/>
            <person name="Goodwin L."/>
            <person name="Pitluck S."/>
            <person name="Peters L."/>
            <person name="Kyrpides N."/>
            <person name="Mavromatis K."/>
            <person name="Ivanova N."/>
            <person name="Ovchinnikova G."/>
            <person name="Teshima H."/>
            <person name="Detter J.C."/>
            <person name="Han C."/>
            <person name="Land M."/>
            <person name="Hauser L."/>
            <person name="Markowitz V."/>
            <person name="Cheng J.-F."/>
            <person name="Hugenholtz P."/>
            <person name="Woyke T."/>
            <person name="Wu D."/>
            <person name="Spring S."/>
            <person name="Schueler E."/>
            <person name="Brambilla E."/>
            <person name="Klenk H.-P."/>
            <person name="Eisen J.A."/>
        </authorList>
    </citation>
    <scope>NUCLEOTIDE SEQUENCE [LARGE SCALE GENOMIC DNA]</scope>
    <source>
        <strain evidence="3">ATCC 700848 / DSM 11109 / ASRB2</strain>
    </source>
</reference>
<keyword evidence="1" id="KW-1133">Transmembrane helix</keyword>
<sequence>MHQSWIARASFWVIVFTTLFLLVTGCGKMKKMVGITQEDEDEEYPAEVSQETVVIDNKTFVRSRNPYYLIYPEQPEYIYAEKGTEFEGLQVSLAKSVAKYISKEKGKAGTGIPPEKLQEMVRQEVERILREQGQGGVLYASRVKSTSPYTGRAVAVIPALSETPKGYDGINLTLANGLRAELQRQKDLTVINEEATKEALTKVTGSKLAARHNIQALGDALGVQGIIITQVIPPGTRDSSGYLVMEVYETFLGSQVKALPEASPPGALTIDAAYTAVRKDAGLLADQIRGLDWFGRIEFMKEGKVFLNVGNNSGLKPGSLLAVVQPGKEIINPQTQASLGYTADIIQGELKVTDVLGNNGAAATIVTGGPFKPNEKVKGR</sequence>
<dbReference type="KEGG" id="dao:Desac_2689"/>
<organism evidence="2 3">
    <name type="scientific">Desulfobacca acetoxidans (strain ATCC 700848 / DSM 11109 / ASRB2)</name>
    <dbReference type="NCBI Taxonomy" id="880072"/>
    <lineage>
        <taxon>Bacteria</taxon>
        <taxon>Pseudomonadati</taxon>
        <taxon>Thermodesulfobacteriota</taxon>
        <taxon>Desulfobaccia</taxon>
        <taxon>Desulfobaccales</taxon>
        <taxon>Desulfobaccaceae</taxon>
        <taxon>Desulfobacca</taxon>
    </lineage>
</organism>
<proteinExistence type="predicted"/>
<reference evidence="2 3" key="1">
    <citation type="journal article" date="2011" name="Stand. Genomic Sci.">
        <title>Complete genome sequence of the acetate-degrading sulfate reducer Desulfobacca acetoxidans type strain (ASRB2).</title>
        <authorList>
            <person name="Goker M."/>
            <person name="Teshima H."/>
            <person name="Lapidus A."/>
            <person name="Nolan M."/>
            <person name="Lucas S."/>
            <person name="Hammon N."/>
            <person name="Deshpande S."/>
            <person name="Cheng J.F."/>
            <person name="Tapia R."/>
            <person name="Han C."/>
            <person name="Goodwin L."/>
            <person name="Pitluck S."/>
            <person name="Huntemann M."/>
            <person name="Liolios K."/>
            <person name="Ivanova N."/>
            <person name="Pagani I."/>
            <person name="Mavromatis K."/>
            <person name="Ovchinikova G."/>
            <person name="Pati A."/>
            <person name="Chen A."/>
            <person name="Palaniappan K."/>
            <person name="Land M."/>
            <person name="Hauser L."/>
            <person name="Brambilla E.M."/>
            <person name="Rohde M."/>
            <person name="Spring S."/>
            <person name="Detter J.C."/>
            <person name="Woyke T."/>
            <person name="Bristow J."/>
            <person name="Eisen J.A."/>
            <person name="Markowitz V."/>
            <person name="Hugenholtz P."/>
            <person name="Kyrpides N.C."/>
            <person name="Klenk H.P."/>
        </authorList>
    </citation>
    <scope>NUCLEOTIDE SEQUENCE [LARGE SCALE GENOMIC DNA]</scope>
    <source>
        <strain evidence="3">ATCC 700848 / DSM 11109 / ASRB2</strain>
    </source>
</reference>
<feature type="transmembrane region" description="Helical" evidence="1">
    <location>
        <begin position="6"/>
        <end position="23"/>
    </location>
</feature>
<evidence type="ECO:0000256" key="1">
    <source>
        <dbReference type="SAM" id="Phobius"/>
    </source>
</evidence>
<dbReference type="RefSeq" id="WP_013707613.1">
    <property type="nucleotide sequence ID" value="NC_015388.1"/>
</dbReference>
<evidence type="ECO:0000313" key="3">
    <source>
        <dbReference type="Proteomes" id="UP000000483"/>
    </source>
</evidence>
<dbReference type="AlphaFoldDB" id="F2NIM9"/>